<dbReference type="AlphaFoldDB" id="A0A9P6FND1"/>
<proteinExistence type="predicted"/>
<protein>
    <submittedName>
        <fullName evidence="2">Uncharacterized protein</fullName>
    </submittedName>
</protein>
<feature type="compositionally biased region" description="Basic and acidic residues" evidence="1">
    <location>
        <begin position="31"/>
        <end position="51"/>
    </location>
</feature>
<dbReference type="OrthoDB" id="2399314at2759"/>
<dbReference type="EMBL" id="JAABOA010004328">
    <property type="protein sequence ID" value="KAF9577821.1"/>
    <property type="molecule type" value="Genomic_DNA"/>
</dbReference>
<evidence type="ECO:0000313" key="3">
    <source>
        <dbReference type="Proteomes" id="UP000780801"/>
    </source>
</evidence>
<gene>
    <name evidence="2" type="ORF">BGW38_006725</name>
</gene>
<feature type="compositionally biased region" description="Low complexity" evidence="1">
    <location>
        <begin position="95"/>
        <end position="110"/>
    </location>
</feature>
<evidence type="ECO:0000313" key="2">
    <source>
        <dbReference type="EMBL" id="KAF9577821.1"/>
    </source>
</evidence>
<reference evidence="2" key="1">
    <citation type="journal article" date="2020" name="Fungal Divers.">
        <title>Resolving the Mortierellaceae phylogeny through synthesis of multi-gene phylogenetics and phylogenomics.</title>
        <authorList>
            <person name="Vandepol N."/>
            <person name="Liber J."/>
            <person name="Desiro A."/>
            <person name="Na H."/>
            <person name="Kennedy M."/>
            <person name="Barry K."/>
            <person name="Grigoriev I.V."/>
            <person name="Miller A.N."/>
            <person name="O'Donnell K."/>
            <person name="Stajich J.E."/>
            <person name="Bonito G."/>
        </authorList>
    </citation>
    <scope>NUCLEOTIDE SEQUENCE</scope>
    <source>
        <strain evidence="2">KOD1015</strain>
    </source>
</reference>
<name>A0A9P6FND1_9FUNG</name>
<sequence>MVRKRSYRSLRHHILQAFNAVDNHTTYGNSDSKRWRQTIDKAINEIRQEGHEGEDEEEDENKDENEDEEEDENKDENEDEEEDENQDENEDEDSNSSVSNESASQSSGSEYFPGGAKSQSSATLYSVHYLTGAGSIDCSRNLWTPWIIEGEDLAGKIWTYRETICSKARNFKPLSGSVEKLALSHVYLFDPKDTSSGLYDIIGATHWASITSLSLKTLIPEDAFAQLGSFAIALSQMRYSNAQNSVLDWQGNRDIKKVLSCLLSDDFLWKGADFNELEMVKHG</sequence>
<dbReference type="Proteomes" id="UP000780801">
    <property type="component" value="Unassembled WGS sequence"/>
</dbReference>
<comment type="caution">
    <text evidence="2">The sequence shown here is derived from an EMBL/GenBank/DDBJ whole genome shotgun (WGS) entry which is preliminary data.</text>
</comment>
<organism evidence="2 3">
    <name type="scientific">Lunasporangiospora selenospora</name>
    <dbReference type="NCBI Taxonomy" id="979761"/>
    <lineage>
        <taxon>Eukaryota</taxon>
        <taxon>Fungi</taxon>
        <taxon>Fungi incertae sedis</taxon>
        <taxon>Mucoromycota</taxon>
        <taxon>Mortierellomycotina</taxon>
        <taxon>Mortierellomycetes</taxon>
        <taxon>Mortierellales</taxon>
        <taxon>Mortierellaceae</taxon>
        <taxon>Lunasporangiospora</taxon>
    </lineage>
</organism>
<feature type="region of interest" description="Disordered" evidence="1">
    <location>
        <begin position="23"/>
        <end position="117"/>
    </location>
</feature>
<keyword evidence="3" id="KW-1185">Reference proteome</keyword>
<evidence type="ECO:0000256" key="1">
    <source>
        <dbReference type="SAM" id="MobiDB-lite"/>
    </source>
</evidence>
<feature type="compositionally biased region" description="Acidic residues" evidence="1">
    <location>
        <begin position="52"/>
        <end position="94"/>
    </location>
</feature>
<accession>A0A9P6FND1</accession>